<dbReference type="SUPFAM" id="SSF53254">
    <property type="entry name" value="Phosphoglycerate mutase-like"/>
    <property type="match status" value="1"/>
</dbReference>
<sequence length="172" mass="18396">MLVVLVRHGDAAFGVPDATRELTSRGKEAVQNAFLTYRDFRHRGILGSNDAKGGLGRSASFRLIASPFLRAQQTAELIIKGMEADGLQSPAATSSFLEPEADPKDVVALIEKAHTQGVTELWLVAHNPLLSTLLSLLVDGECQSQSPLATAEIVELEVEWVGLGCATVGFRA</sequence>
<name>A0A0R2T486_9GAMM</name>
<organism evidence="1 2">
    <name type="scientific">OM182 bacterium BACL3 MAG-120619-bin3</name>
    <dbReference type="NCBI Taxonomy" id="1655593"/>
    <lineage>
        <taxon>Bacteria</taxon>
        <taxon>Pseudomonadati</taxon>
        <taxon>Pseudomonadota</taxon>
        <taxon>Gammaproteobacteria</taxon>
        <taxon>OMG group</taxon>
        <taxon>OM182 clade</taxon>
    </lineage>
</organism>
<reference evidence="1 2" key="1">
    <citation type="submission" date="2015-10" db="EMBL/GenBank/DDBJ databases">
        <title>Metagenome-Assembled Genomes uncover a global brackish microbiome.</title>
        <authorList>
            <person name="Hugerth L.W."/>
            <person name="Larsson J."/>
            <person name="Alneberg J."/>
            <person name="Lindh M.V."/>
            <person name="Legrand C."/>
            <person name="Pinhassi J."/>
            <person name="Andersson A.F."/>
        </authorList>
    </citation>
    <scope>NUCLEOTIDE SEQUENCE [LARGE SCALE GENOMIC DNA]</scope>
    <source>
        <strain evidence="1">BACL22 MAG-120619-bin3</strain>
    </source>
</reference>
<proteinExistence type="predicted"/>
<dbReference type="InterPro" id="IPR029033">
    <property type="entry name" value="His_PPase_superfam"/>
</dbReference>
<dbReference type="AlphaFoldDB" id="A0A0R2T486"/>
<dbReference type="InterPro" id="IPR013078">
    <property type="entry name" value="His_Pase_superF_clade-1"/>
</dbReference>
<evidence type="ECO:0000313" key="1">
    <source>
        <dbReference type="EMBL" id="KRO81876.1"/>
    </source>
</evidence>
<gene>
    <name evidence="1" type="ORF">ABR85_00515</name>
</gene>
<accession>A0A0R2T486</accession>
<dbReference type="CDD" id="cd07067">
    <property type="entry name" value="HP_PGM_like"/>
    <property type="match status" value="1"/>
</dbReference>
<evidence type="ECO:0008006" key="3">
    <source>
        <dbReference type="Google" id="ProtNLM"/>
    </source>
</evidence>
<dbReference type="Proteomes" id="UP000051242">
    <property type="component" value="Unassembled WGS sequence"/>
</dbReference>
<dbReference type="EMBL" id="LICD01000062">
    <property type="protein sequence ID" value="KRO81876.1"/>
    <property type="molecule type" value="Genomic_DNA"/>
</dbReference>
<comment type="caution">
    <text evidence="1">The sequence shown here is derived from an EMBL/GenBank/DDBJ whole genome shotgun (WGS) entry which is preliminary data.</text>
</comment>
<evidence type="ECO:0000313" key="2">
    <source>
        <dbReference type="Proteomes" id="UP000051242"/>
    </source>
</evidence>
<protein>
    <recommendedName>
        <fullName evidence="3">Phosphohistidine phosphatase</fullName>
    </recommendedName>
</protein>
<dbReference type="SMART" id="SM00855">
    <property type="entry name" value="PGAM"/>
    <property type="match status" value="1"/>
</dbReference>
<dbReference type="Gene3D" id="3.40.50.1240">
    <property type="entry name" value="Phosphoglycerate mutase-like"/>
    <property type="match status" value="1"/>
</dbReference>